<evidence type="ECO:0000256" key="1">
    <source>
        <dbReference type="ARBA" id="ARBA00004459"/>
    </source>
</evidence>
<evidence type="ECO:0000256" key="13">
    <source>
        <dbReference type="HAMAP-Rule" id="MF_00233"/>
    </source>
</evidence>
<reference evidence="15 16" key="1">
    <citation type="submission" date="2019-04" db="EMBL/GenBank/DDBJ databases">
        <authorList>
            <person name="Li M."/>
            <person name="Gao C."/>
        </authorList>
    </citation>
    <scope>NUCLEOTIDE SEQUENCE [LARGE SCALE GENOMIC DNA]</scope>
    <source>
        <strain evidence="15 16">BGMRC 2031</strain>
    </source>
</reference>
<proteinExistence type="inferred from homology"/>
<evidence type="ECO:0000256" key="8">
    <source>
        <dbReference type="ARBA" id="ARBA00023136"/>
    </source>
</evidence>
<keyword evidence="12 13" id="KW-0449">Lipoprotein</keyword>
<gene>
    <name evidence="13 15" type="primary">lolB</name>
    <name evidence="15" type="ORF">FCN80_13015</name>
</gene>
<evidence type="ECO:0000313" key="16">
    <source>
        <dbReference type="Proteomes" id="UP000305202"/>
    </source>
</evidence>
<evidence type="ECO:0000256" key="3">
    <source>
        <dbReference type="ARBA" id="ARBA00011245"/>
    </source>
</evidence>
<keyword evidence="5 13" id="KW-0813">Transport</keyword>
<evidence type="ECO:0000256" key="6">
    <source>
        <dbReference type="ARBA" id="ARBA00022729"/>
    </source>
</evidence>
<dbReference type="InterPro" id="IPR029046">
    <property type="entry name" value="LolA/LolB/LppX"/>
</dbReference>
<feature type="signal peptide" evidence="14">
    <location>
        <begin position="1"/>
        <end position="26"/>
    </location>
</feature>
<dbReference type="Proteomes" id="UP000305202">
    <property type="component" value="Unassembled WGS sequence"/>
</dbReference>
<evidence type="ECO:0000256" key="11">
    <source>
        <dbReference type="ARBA" id="ARBA00023237"/>
    </source>
</evidence>
<evidence type="ECO:0000313" key="15">
    <source>
        <dbReference type="EMBL" id="TKI05588.1"/>
    </source>
</evidence>
<dbReference type="EMBL" id="SZPQ01000018">
    <property type="protein sequence ID" value="TKI05588.1"/>
    <property type="molecule type" value="Genomic_DNA"/>
</dbReference>
<keyword evidence="7 13" id="KW-0653">Protein transport</keyword>
<keyword evidence="8 13" id="KW-0472">Membrane</keyword>
<comment type="function">
    <text evidence="13">Plays a critical role in the incorporation of lipoproteins in the outer membrane after they are released by the LolA protein.</text>
</comment>
<evidence type="ECO:0000256" key="7">
    <source>
        <dbReference type="ARBA" id="ARBA00022927"/>
    </source>
</evidence>
<evidence type="ECO:0000256" key="12">
    <source>
        <dbReference type="ARBA" id="ARBA00023288"/>
    </source>
</evidence>
<dbReference type="InterPro" id="IPR004565">
    <property type="entry name" value="OM_lipoprot_LolB"/>
</dbReference>
<dbReference type="RefSeq" id="WP_136990593.1">
    <property type="nucleotide sequence ID" value="NZ_SZPQ01000018.1"/>
</dbReference>
<comment type="subcellular location">
    <subcellularLocation>
        <location evidence="1 13">Cell outer membrane</location>
        <topology evidence="1 13">Lipid-anchor</topology>
    </subcellularLocation>
</comment>
<protein>
    <recommendedName>
        <fullName evidence="4 13">Outer-membrane lipoprotein LolB</fullName>
    </recommendedName>
</protein>
<dbReference type="PROSITE" id="PS51257">
    <property type="entry name" value="PROKAR_LIPOPROTEIN"/>
    <property type="match status" value="1"/>
</dbReference>
<keyword evidence="16" id="KW-1185">Reference proteome</keyword>
<feature type="chain" id="PRO_5045109850" description="Outer-membrane lipoprotein LolB" evidence="14">
    <location>
        <begin position="27"/>
        <end position="207"/>
    </location>
</feature>
<dbReference type="HAMAP" id="MF_00233">
    <property type="entry name" value="LolB"/>
    <property type="match status" value="1"/>
</dbReference>
<dbReference type="NCBIfam" id="TIGR00548">
    <property type="entry name" value="lolB"/>
    <property type="match status" value="1"/>
</dbReference>
<sequence>MPKRITACYRLLPLAALLLAACSIHAPSGPAKTPDSPEWRQHESAVSHLTRYQTRGAFAYISGRQRVYARFNWTQTDADSYRLLLTNPLGGTELDLSVRPNTAKIINNQGKTYTSEDAQTMLQKLTGMDIPLDNLRQWLVGLPGDAHDFALDDRGLLKQVNYYHNGRRWKVSYLNYRDDTLPPMPGNIELREDDQLIKLRMDTWSLK</sequence>
<dbReference type="CDD" id="cd16326">
    <property type="entry name" value="LolB"/>
    <property type="match status" value="1"/>
</dbReference>
<comment type="subunit">
    <text evidence="3 13">Monomer.</text>
</comment>
<keyword evidence="6 13" id="KW-0732">Signal</keyword>
<evidence type="ECO:0000256" key="5">
    <source>
        <dbReference type="ARBA" id="ARBA00022448"/>
    </source>
</evidence>
<evidence type="ECO:0000256" key="14">
    <source>
        <dbReference type="SAM" id="SignalP"/>
    </source>
</evidence>
<dbReference type="Gene3D" id="2.50.20.10">
    <property type="entry name" value="Lipoprotein localisation LolA/LolB/LppX"/>
    <property type="match status" value="1"/>
</dbReference>
<accession>A0ABY2SJB5</accession>
<keyword evidence="10 13" id="KW-0143">Chaperone</keyword>
<evidence type="ECO:0000256" key="4">
    <source>
        <dbReference type="ARBA" id="ARBA00016202"/>
    </source>
</evidence>
<comment type="similarity">
    <text evidence="2 13">Belongs to the LolB family.</text>
</comment>
<evidence type="ECO:0000256" key="9">
    <source>
        <dbReference type="ARBA" id="ARBA00023139"/>
    </source>
</evidence>
<keyword evidence="9 13" id="KW-0564">Palmitate</keyword>
<keyword evidence="11 13" id="KW-0998">Cell outer membrane</keyword>
<evidence type="ECO:0000256" key="10">
    <source>
        <dbReference type="ARBA" id="ARBA00023186"/>
    </source>
</evidence>
<dbReference type="SUPFAM" id="SSF89392">
    <property type="entry name" value="Prokaryotic lipoproteins and lipoprotein localization factors"/>
    <property type="match status" value="1"/>
</dbReference>
<evidence type="ECO:0000256" key="2">
    <source>
        <dbReference type="ARBA" id="ARBA00009696"/>
    </source>
</evidence>
<comment type="caution">
    <text evidence="15">The sequence shown here is derived from an EMBL/GenBank/DDBJ whole genome shotgun (WGS) entry which is preliminary data.</text>
</comment>
<name>A0ABY2SJB5_9HYPH</name>
<organism evidence="15 16">
    <name type="scientific">Martelella alba</name>
    <dbReference type="NCBI Taxonomy" id="2590451"/>
    <lineage>
        <taxon>Bacteria</taxon>
        <taxon>Pseudomonadati</taxon>
        <taxon>Pseudomonadota</taxon>
        <taxon>Alphaproteobacteria</taxon>
        <taxon>Hyphomicrobiales</taxon>
        <taxon>Aurantimonadaceae</taxon>
        <taxon>Martelella</taxon>
    </lineage>
</organism>
<dbReference type="Pfam" id="PF03550">
    <property type="entry name" value="LolB"/>
    <property type="match status" value="1"/>
</dbReference>